<dbReference type="PATRIC" id="fig|28229.4.peg.2996"/>
<reference evidence="3 4" key="1">
    <citation type="submission" date="2014-08" db="EMBL/GenBank/DDBJ databases">
        <title>Genomic and Phenotypic Diversity of Colwellia psychrerythraea strains from Disparate Marine Basins.</title>
        <authorList>
            <person name="Techtmann S.M."/>
            <person name="Stelling S.C."/>
            <person name="Utturkar S.M."/>
            <person name="Alshibli N."/>
            <person name="Harris A."/>
            <person name="Brown S.D."/>
            <person name="Hazen T.C."/>
        </authorList>
    </citation>
    <scope>NUCLEOTIDE SEQUENCE [LARGE SCALE GENOMIC DNA]</scope>
    <source>
        <strain evidence="3 4">ND2E</strain>
    </source>
</reference>
<keyword evidence="1" id="KW-0732">Signal</keyword>
<dbReference type="AlphaFoldDB" id="A0A099KFX6"/>
<dbReference type="InterPro" id="IPR007029">
    <property type="entry name" value="YHS_dom"/>
</dbReference>
<dbReference type="Proteomes" id="UP000029843">
    <property type="component" value="Unassembled WGS sequence"/>
</dbReference>
<evidence type="ECO:0000313" key="4">
    <source>
        <dbReference type="Proteomes" id="UP000029843"/>
    </source>
</evidence>
<comment type="caution">
    <text evidence="3">The sequence shown here is derived from an EMBL/GenBank/DDBJ whole genome shotgun (WGS) entry which is preliminary data.</text>
</comment>
<dbReference type="OrthoDB" id="344729at2"/>
<protein>
    <submittedName>
        <fullName evidence="3">YHS domain-containing protein</fullName>
    </submittedName>
</protein>
<organism evidence="3 4">
    <name type="scientific">Colwellia psychrerythraea</name>
    <name type="common">Vibrio psychroerythus</name>
    <dbReference type="NCBI Taxonomy" id="28229"/>
    <lineage>
        <taxon>Bacteria</taxon>
        <taxon>Pseudomonadati</taxon>
        <taxon>Pseudomonadota</taxon>
        <taxon>Gammaproteobacteria</taxon>
        <taxon>Alteromonadales</taxon>
        <taxon>Colwelliaceae</taxon>
        <taxon>Colwellia</taxon>
    </lineage>
</organism>
<gene>
    <name evidence="3" type="ORF">ND2E_3840</name>
</gene>
<accession>A0A099KFX6</accession>
<dbReference type="EMBL" id="JQED01000040">
    <property type="protein sequence ID" value="KGJ89649.1"/>
    <property type="molecule type" value="Genomic_DNA"/>
</dbReference>
<sequence length="152" mass="17234" precursor="true">MKMIIKSFTAFTFISFLTLFTASAHAESEIYTGYFSDLAVSGYDTVAYFEQGKPVKGDSDYSFEYKKATWQFSSQANLALFKANPEKYSPQYGGYCAWAAADGRTASGDPLQWTIINNKLYLNYNAAVKEDWLKDANRFITEADNNWPELLK</sequence>
<feature type="chain" id="PRO_5001948281" evidence="1">
    <location>
        <begin position="27"/>
        <end position="152"/>
    </location>
</feature>
<evidence type="ECO:0000259" key="2">
    <source>
        <dbReference type="Pfam" id="PF04945"/>
    </source>
</evidence>
<feature type="domain" description="YHS" evidence="2">
    <location>
        <begin position="46"/>
        <end position="91"/>
    </location>
</feature>
<proteinExistence type="predicted"/>
<dbReference type="RefSeq" id="WP_033094659.1">
    <property type="nucleotide sequence ID" value="NZ_JQED01000040.1"/>
</dbReference>
<dbReference type="NCBIfam" id="NF041384">
    <property type="entry name" value="YHS_seleno_dom"/>
    <property type="match status" value="1"/>
</dbReference>
<evidence type="ECO:0000313" key="3">
    <source>
        <dbReference type="EMBL" id="KGJ89649.1"/>
    </source>
</evidence>
<evidence type="ECO:0000256" key="1">
    <source>
        <dbReference type="SAM" id="SignalP"/>
    </source>
</evidence>
<name>A0A099KFX6_COLPS</name>
<dbReference type="Pfam" id="PF04945">
    <property type="entry name" value="YHS"/>
    <property type="match status" value="1"/>
</dbReference>
<feature type="signal peptide" evidence="1">
    <location>
        <begin position="1"/>
        <end position="26"/>
    </location>
</feature>